<organism evidence="5 6">
    <name type="scientific">Microlunatus aurantiacus</name>
    <dbReference type="NCBI Taxonomy" id="446786"/>
    <lineage>
        <taxon>Bacteria</taxon>
        <taxon>Bacillati</taxon>
        <taxon>Actinomycetota</taxon>
        <taxon>Actinomycetes</taxon>
        <taxon>Propionibacteriales</taxon>
        <taxon>Propionibacteriaceae</taxon>
        <taxon>Microlunatus</taxon>
    </lineage>
</organism>
<reference evidence="6" key="1">
    <citation type="journal article" date="2019" name="Int. J. Syst. Evol. Microbiol.">
        <title>The Global Catalogue of Microorganisms (GCM) 10K type strain sequencing project: providing services to taxonomists for standard genome sequencing and annotation.</title>
        <authorList>
            <consortium name="The Broad Institute Genomics Platform"/>
            <consortium name="The Broad Institute Genome Sequencing Center for Infectious Disease"/>
            <person name="Wu L."/>
            <person name="Ma J."/>
        </authorList>
    </citation>
    <scope>NUCLEOTIDE SEQUENCE [LARGE SCALE GENOMIC DNA]</scope>
    <source>
        <strain evidence="6">JCM 16548</strain>
    </source>
</reference>
<protein>
    <recommendedName>
        <fullName evidence="4">Fibronectin type-III domain-containing protein</fullName>
    </recommendedName>
</protein>
<dbReference type="InterPro" id="IPR013783">
    <property type="entry name" value="Ig-like_fold"/>
</dbReference>
<feature type="compositionally biased region" description="Low complexity" evidence="3">
    <location>
        <begin position="384"/>
        <end position="405"/>
    </location>
</feature>
<dbReference type="Pfam" id="PF00041">
    <property type="entry name" value="fn3"/>
    <property type="match status" value="1"/>
</dbReference>
<dbReference type="InterPro" id="IPR003961">
    <property type="entry name" value="FN3_dom"/>
</dbReference>
<accession>A0ABP7DAB8</accession>
<feature type="compositionally biased region" description="Low complexity" evidence="3">
    <location>
        <begin position="431"/>
        <end position="455"/>
    </location>
</feature>
<dbReference type="SUPFAM" id="SSF49265">
    <property type="entry name" value="Fibronectin type III"/>
    <property type="match status" value="1"/>
</dbReference>
<keyword evidence="2" id="KW-0624">Polysaccharide degradation</keyword>
<feature type="compositionally biased region" description="Gly residues" evidence="3">
    <location>
        <begin position="417"/>
        <end position="430"/>
    </location>
</feature>
<keyword evidence="2" id="KW-0119">Carbohydrate metabolism</keyword>
<dbReference type="PROSITE" id="PS50853">
    <property type="entry name" value="FN3"/>
    <property type="match status" value="1"/>
</dbReference>
<dbReference type="InterPro" id="IPR036116">
    <property type="entry name" value="FN3_sf"/>
</dbReference>
<evidence type="ECO:0000313" key="6">
    <source>
        <dbReference type="Proteomes" id="UP001500051"/>
    </source>
</evidence>
<proteinExistence type="predicted"/>
<feature type="domain" description="Fibronectin type-III" evidence="4">
    <location>
        <begin position="299"/>
        <end position="387"/>
    </location>
</feature>
<evidence type="ECO:0000259" key="4">
    <source>
        <dbReference type="PROSITE" id="PS50853"/>
    </source>
</evidence>
<sequence length="548" mass="56317">MCPIGYPGRLTSGLPSDDGSLYAGDVTDPIVSLDVDRVAVEPGGQASVTIKIINPGTIVEGYRVEVIGEGVADWGEALPSEISIYPQQDAGATVVFSPPGGTGAPGGTWPFGIRVRSTEDADASAVVEGDLEIGKVFGLQAKLLPVNSSGRWRGRHVVQLSNWGNAPAKLRLTATNPDEALGFLIRPDVVELALGGEATAMVWARTKTPRLRGATTRIPFTVTGEQADAPVQQGPASPYGGTPDRPTVDGAFNQKPILTSGAVMLVALVLLAVGGGVAWALTRPPPAQATFQELGPPEPPGEVKVEPTGPDSVRVGWRAVPNISGYRVVQVLPDDSKIGSKDVPMTDTATTFGELTPATNVCFAVQALRGDLASPFSEKVCADTPGAPSTATPTPSGQPSSSGPSSAPPSTPAESSAGGGAGGGGAGGGQPSTSTPGEPSASSSTPGQPSTGGDTVPNTTFKGKWFAIGFWPVQGTVYDEKDKLAKLAALDDRAGLVNSSIYPTMVPRLQVESWVLYLGPYDTQQDANTACATVRQVHPDCRAAQLDP</sequence>
<evidence type="ECO:0000256" key="1">
    <source>
        <dbReference type="ARBA" id="ARBA00023295"/>
    </source>
</evidence>
<dbReference type="CDD" id="cd00063">
    <property type="entry name" value="FN3"/>
    <property type="match status" value="1"/>
</dbReference>
<keyword evidence="1" id="KW-0378">Hydrolase</keyword>
<keyword evidence="1" id="KW-0326">Glycosidase</keyword>
<comment type="caution">
    <text evidence="5">The sequence shown here is derived from an EMBL/GenBank/DDBJ whole genome shotgun (WGS) entry which is preliminary data.</text>
</comment>
<dbReference type="SMART" id="SM00060">
    <property type="entry name" value="FN3"/>
    <property type="match status" value="1"/>
</dbReference>
<gene>
    <name evidence="5" type="ORF">GCM10022204_17150</name>
</gene>
<evidence type="ECO:0000256" key="2">
    <source>
        <dbReference type="ARBA" id="ARBA00023326"/>
    </source>
</evidence>
<name>A0ABP7DAB8_9ACTN</name>
<dbReference type="Proteomes" id="UP001500051">
    <property type="component" value="Unassembled WGS sequence"/>
</dbReference>
<feature type="region of interest" description="Disordered" evidence="3">
    <location>
        <begin position="224"/>
        <end position="250"/>
    </location>
</feature>
<dbReference type="EMBL" id="BAAAYX010000004">
    <property type="protein sequence ID" value="GAA3700936.1"/>
    <property type="molecule type" value="Genomic_DNA"/>
</dbReference>
<feature type="region of interest" description="Disordered" evidence="3">
    <location>
        <begin position="379"/>
        <end position="458"/>
    </location>
</feature>
<evidence type="ECO:0000313" key="5">
    <source>
        <dbReference type="EMBL" id="GAA3700936.1"/>
    </source>
</evidence>
<keyword evidence="6" id="KW-1185">Reference proteome</keyword>
<evidence type="ECO:0000256" key="3">
    <source>
        <dbReference type="SAM" id="MobiDB-lite"/>
    </source>
</evidence>
<dbReference type="Gene3D" id="2.60.40.10">
    <property type="entry name" value="Immunoglobulins"/>
    <property type="match status" value="1"/>
</dbReference>